<sequence>MLYSKNYYLEHECFFKWARVYQIKIFTNMETSNYIESWHNQLKTNYLQREIED</sequence>
<dbReference type="EMBL" id="KV921853">
    <property type="protein sequence ID" value="ORE12015.1"/>
    <property type="molecule type" value="Genomic_DNA"/>
</dbReference>
<gene>
    <name evidence="1" type="ORF">BCV72DRAFT_616</name>
</gene>
<reference evidence="1" key="1">
    <citation type="journal article" date="2016" name="Proc. Natl. Acad. Sci. U.S.A.">
        <title>Lipid metabolic changes in an early divergent fungus govern the establishment of a mutualistic symbiosis with endobacteria.</title>
        <authorList>
            <person name="Lastovetsky O.A."/>
            <person name="Gaspar M.L."/>
            <person name="Mondo S.J."/>
            <person name="LaButti K.M."/>
            <person name="Sandor L."/>
            <person name="Grigoriev I.V."/>
            <person name="Henry S.A."/>
            <person name="Pawlowska T.E."/>
        </authorList>
    </citation>
    <scope>NUCLEOTIDE SEQUENCE [LARGE SCALE GENOMIC DNA]</scope>
    <source>
        <strain evidence="1">ATCC 52814</strain>
    </source>
</reference>
<name>A0A1X0RJ26_RHIZD</name>
<evidence type="ECO:0000313" key="1">
    <source>
        <dbReference type="EMBL" id="ORE12015.1"/>
    </source>
</evidence>
<dbReference type="Proteomes" id="UP000242414">
    <property type="component" value="Unassembled WGS sequence"/>
</dbReference>
<protein>
    <submittedName>
        <fullName evidence="1">Uncharacterized protein</fullName>
    </submittedName>
</protein>
<organism evidence="1">
    <name type="scientific">Rhizopus microsporus var. microsporus</name>
    <dbReference type="NCBI Taxonomy" id="86635"/>
    <lineage>
        <taxon>Eukaryota</taxon>
        <taxon>Fungi</taxon>
        <taxon>Fungi incertae sedis</taxon>
        <taxon>Mucoromycota</taxon>
        <taxon>Mucoromycotina</taxon>
        <taxon>Mucoromycetes</taxon>
        <taxon>Mucorales</taxon>
        <taxon>Mucorineae</taxon>
        <taxon>Rhizopodaceae</taxon>
        <taxon>Rhizopus</taxon>
    </lineage>
</organism>
<dbReference type="VEuPathDB" id="FungiDB:BCV72DRAFT_616"/>
<dbReference type="AlphaFoldDB" id="A0A1X0RJ26"/>
<accession>A0A1X0RJ26</accession>
<proteinExistence type="predicted"/>